<evidence type="ECO:0000313" key="2">
    <source>
        <dbReference type="EMBL" id="MBB4734830.1"/>
    </source>
</evidence>
<proteinExistence type="predicted"/>
<organism evidence="2 3">
    <name type="scientific">Micrococcus cohnii</name>
    <dbReference type="NCBI Taxonomy" id="993416"/>
    <lineage>
        <taxon>Bacteria</taxon>
        <taxon>Bacillati</taxon>
        <taxon>Actinomycetota</taxon>
        <taxon>Actinomycetes</taxon>
        <taxon>Micrococcales</taxon>
        <taxon>Micrococcaceae</taxon>
        <taxon>Micrococcus</taxon>
    </lineage>
</organism>
<dbReference type="RefSeq" id="WP_184240924.1">
    <property type="nucleotide sequence ID" value="NZ_JACHNA010000001.1"/>
</dbReference>
<dbReference type="AlphaFoldDB" id="A0A7W7GMH3"/>
<reference evidence="2 3" key="1">
    <citation type="submission" date="2020-08" db="EMBL/GenBank/DDBJ databases">
        <title>Sequencing the genomes of 1000 actinobacteria strains.</title>
        <authorList>
            <person name="Klenk H.-P."/>
        </authorList>
    </citation>
    <scope>NUCLEOTIDE SEQUENCE [LARGE SCALE GENOMIC DNA]</scope>
    <source>
        <strain evidence="2 3">DSM 23974</strain>
    </source>
</reference>
<name>A0A7W7GMH3_9MICC</name>
<sequence>MELTAPVKRLVLPSVLGAVLVGLVACGPAEEQARSASGSGEASASSSTAGSGSTAGSASRPSGDSLHARAQDDFSRILGEGSRVLPPDNFEEENERFSDAQPMHTVPASCAPMTNMASSVMAPKAQDAIIGQHSDQGGAAVLSAVRYADADVAAEVLEEATSVMSLCARFRFQDHSGASGTWEYEVSTVRVDGREGLAIRGHAVSQDGLLPVDTTTLYVREDDVIGEVSLYGRRAQRSAQDDHAERDRMATQVMEAVAS</sequence>
<dbReference type="EMBL" id="JACHNA010000001">
    <property type="protein sequence ID" value="MBB4734830.1"/>
    <property type="molecule type" value="Genomic_DNA"/>
</dbReference>
<evidence type="ECO:0000313" key="3">
    <source>
        <dbReference type="Proteomes" id="UP000540191"/>
    </source>
</evidence>
<keyword evidence="3" id="KW-1185">Reference proteome</keyword>
<feature type="region of interest" description="Disordered" evidence="1">
    <location>
        <begin position="33"/>
        <end position="110"/>
    </location>
</feature>
<feature type="compositionally biased region" description="Low complexity" evidence="1">
    <location>
        <begin position="33"/>
        <end position="63"/>
    </location>
</feature>
<feature type="compositionally biased region" description="Basic and acidic residues" evidence="1">
    <location>
        <begin position="239"/>
        <end position="249"/>
    </location>
</feature>
<feature type="region of interest" description="Disordered" evidence="1">
    <location>
        <begin position="236"/>
        <end position="259"/>
    </location>
</feature>
<evidence type="ECO:0000256" key="1">
    <source>
        <dbReference type="SAM" id="MobiDB-lite"/>
    </source>
</evidence>
<dbReference type="Proteomes" id="UP000540191">
    <property type="component" value="Unassembled WGS sequence"/>
</dbReference>
<protein>
    <submittedName>
        <fullName evidence="2">Uncharacterized protein</fullName>
    </submittedName>
</protein>
<gene>
    <name evidence="2" type="ORF">HDA30_000338</name>
</gene>
<comment type="caution">
    <text evidence="2">The sequence shown here is derived from an EMBL/GenBank/DDBJ whole genome shotgun (WGS) entry which is preliminary data.</text>
</comment>
<feature type="compositionally biased region" description="Basic and acidic residues" evidence="1">
    <location>
        <begin position="66"/>
        <end position="75"/>
    </location>
</feature>
<accession>A0A7W7GMH3</accession>